<proteinExistence type="predicted"/>
<name>A0ABT2XUH2_9PSED</name>
<evidence type="ECO:0000313" key="2">
    <source>
        <dbReference type="Proteomes" id="UP001063475"/>
    </source>
</evidence>
<dbReference type="Proteomes" id="UP001063475">
    <property type="component" value="Unassembled WGS sequence"/>
</dbReference>
<reference evidence="1" key="1">
    <citation type="submission" date="2022-06" db="EMBL/GenBank/DDBJ databases">
        <title>De novo draft assembly of the Pseudomonas mercurotoleraris sp. nov., isolated from the plants rhizosphere.</title>
        <authorList>
            <person name="Robas M."/>
            <person name="Gonzalez D."/>
            <person name="Fernandez V.M."/>
            <person name="Luna L."/>
            <person name="Provanza A."/>
            <person name="Jimenez P.A."/>
        </authorList>
    </citation>
    <scope>NUCLEOTIDE SEQUENCE</scope>
    <source>
        <strain evidence="1">SAICEUPSM</strain>
    </source>
</reference>
<dbReference type="RefSeq" id="WP_263470423.1">
    <property type="nucleotide sequence ID" value="NZ_JAMSHA010000004.1"/>
</dbReference>
<evidence type="ECO:0000313" key="1">
    <source>
        <dbReference type="EMBL" id="MCV2222338.1"/>
    </source>
</evidence>
<dbReference type="EMBL" id="JAMSHA010000004">
    <property type="protein sequence ID" value="MCV2222338.1"/>
    <property type="molecule type" value="Genomic_DNA"/>
</dbReference>
<keyword evidence="2" id="KW-1185">Reference proteome</keyword>
<sequence>MLDPDIQAERNLILNGDFSQSLAQWKRGPVNPAYVVTRSDQLESGERMNILSAMDGSSAYQEISLFKSSSNDVRYVISFLCEMNHDEEGLLELSVAGLPDTQKIPLLVGARRDRTVDLLRQRDGLPRMFRPRSYIVDVTLPLVDTDILKVHAISPVNKEGDYFSSLRITRINLQLHLPAARVLTLQLDGQQLPVGLAVPLCLGALGSAAHRFKCIHAQDDTWQGTRASLNIKSNPQGAIVADPDWGRDKPLDDSWSLVCPELDGEPPYLFNLQLLNEFNAPELDIPVSLGDHRLKFIQLKEAAHYVVMEHGQSIRVGVCVGSYYTDKVLEGITVTWTVDGTDAGTTTPTDREGWAWFEQQPSAAGDVQIQASVESLYYASGVVSQAFEVKVLATDPLQEVRTIMAAGDERPWEQKDYPNRGTTYRLQVRFPQVLWDTDVTLHWSGDSAEKLGVTVTPPLETAARIGPDGLLEYRFANEDRQDGQFSLRLTSAHLLESSPAKPMSLARNVVMPGEVRGPDRICVVDENHSARMWVQVLHKTASGTGGPVEGALVFWNEPDGSVTRTLTGAGGWSSHGHQPAAAGDHRVTATIKAHEEAEPSEMEFVVKAIATSVWNEHVTITLDGQAIDHQTIGLVCRHGQTHVLKVSPAADSPWIGSKRISLDWREGDPLIGLNPADLGVSFPLGADGLTWNLSSNADESLSRPFELRLRADAVADDRELCGRFVNPDLAREVGVRLDRVTAALDGQKLYPCLGADHQFTVCLNELSPLVGLSAALEWSGTPADELNAIVSPPLKQSQPLGAEGAFWQLGFGSSTRAGNFALAVNLPQLVFVAPVTPMELGHNALSFNFILESPVDPVVDLDQAWTWANVVSRFTASAVADVPVTWRSGGDPVAVNTDSDGNSGFAVLPVSTDMQTVQATLFSLYDNTSEHRSATFKPLAEDLWPRVKVSFDGQTSQDWGGTTGFPRRKGRHSIVAFFPEEFNGQTVRMGHTGTAPTVLGNHYEPELGMAQVVTNGMARFALRAGDFTDGSFALRLCAERLARLSPANAMSQGSGSQVMRISSAASHAGSQLLWGDVFEEAIQVVSSISAKPMAGVLVTFTHPDLGVLNAETDFYGRAKVCFVPTTPGSSQVIATVGDADNWASIAMDLVLAQPRQIAELYEPSDARQPPDEAAVHAKARVTSALTGQPLAGVPVTWEFNGQIERSVTDDEGIADWTFMGLGDGVLSATVEGGLAGWDMAVLTYTGQAPVIESLSCDRTIVYRADEVNAWAVVKANPQGTPVTNLPVDWQFAGKSLPSSVSDELGIAPVKFQPTEVGQFDLVASLNSGAVALARINVVARPSVILRSIYAVPLIGQMGKPVTIAVQVVKNLAEPVVDMSVLWTVDDVPLRGTVSDDKGWSKVVFAPVETGSVIVRASVNNPVGTAESSLTLVVV</sequence>
<accession>A0ABT2XUH2</accession>
<gene>
    <name evidence="1" type="ORF">ND528_12205</name>
</gene>
<organism evidence="1 2">
    <name type="scientific">Pseudomonas mercuritolerans</name>
    <dbReference type="NCBI Taxonomy" id="2951809"/>
    <lineage>
        <taxon>Bacteria</taxon>
        <taxon>Pseudomonadati</taxon>
        <taxon>Pseudomonadota</taxon>
        <taxon>Gammaproteobacteria</taxon>
        <taxon>Pseudomonadales</taxon>
        <taxon>Pseudomonadaceae</taxon>
        <taxon>Pseudomonas</taxon>
    </lineage>
</organism>
<evidence type="ECO:0008006" key="3">
    <source>
        <dbReference type="Google" id="ProtNLM"/>
    </source>
</evidence>
<dbReference type="SUPFAM" id="SSF49373">
    <property type="entry name" value="Invasin/intimin cell-adhesion fragments"/>
    <property type="match status" value="1"/>
</dbReference>
<comment type="caution">
    <text evidence="1">The sequence shown here is derived from an EMBL/GenBank/DDBJ whole genome shotgun (WGS) entry which is preliminary data.</text>
</comment>
<dbReference type="InterPro" id="IPR008964">
    <property type="entry name" value="Invasin/intimin_cell_adhesion"/>
</dbReference>
<protein>
    <recommendedName>
        <fullName evidence="3">Ig-like domain repeat protein</fullName>
    </recommendedName>
</protein>